<keyword evidence="10" id="KW-1185">Reference proteome</keyword>
<evidence type="ECO:0000256" key="4">
    <source>
        <dbReference type="ARBA" id="ARBA00022884"/>
    </source>
</evidence>
<keyword evidence="5" id="KW-1133">Transmembrane helix</keyword>
<keyword evidence="6" id="KW-0472">Membrane</keyword>
<dbReference type="InterPro" id="IPR031933">
    <property type="entry name" value="UPF0767"/>
</dbReference>
<evidence type="ECO:0000313" key="10">
    <source>
        <dbReference type="Proteomes" id="UP000078200"/>
    </source>
</evidence>
<dbReference type="Gene3D" id="3.30.70.330">
    <property type="match status" value="1"/>
</dbReference>
<evidence type="ECO:0000256" key="3">
    <source>
        <dbReference type="ARBA" id="ARBA00022692"/>
    </source>
</evidence>
<dbReference type="PANTHER" id="PTHR48026">
    <property type="entry name" value="HOMOLOGOUS TO DROSOPHILA SQD (SQUID) PROTEIN"/>
    <property type="match status" value="1"/>
</dbReference>
<dbReference type="InterPro" id="IPR035979">
    <property type="entry name" value="RBD_domain_sf"/>
</dbReference>
<dbReference type="SUPFAM" id="SSF54928">
    <property type="entry name" value="RNA-binding domain, RBD"/>
    <property type="match status" value="1"/>
</dbReference>
<dbReference type="GO" id="GO:0016020">
    <property type="term" value="C:membrane"/>
    <property type="evidence" value="ECO:0007669"/>
    <property type="project" value="UniProtKB-SubCell"/>
</dbReference>
<evidence type="ECO:0000256" key="1">
    <source>
        <dbReference type="ARBA" id="ARBA00004167"/>
    </source>
</evidence>
<dbReference type="GO" id="GO:0003730">
    <property type="term" value="F:mRNA 3'-UTR binding"/>
    <property type="evidence" value="ECO:0007669"/>
    <property type="project" value="TreeGrafter"/>
</dbReference>
<dbReference type="PROSITE" id="PS50102">
    <property type="entry name" value="RRM"/>
    <property type="match status" value="1"/>
</dbReference>
<dbReference type="VEuPathDB" id="VectorBase:GAUT013853"/>
<comment type="subcellular location">
    <subcellularLocation>
        <location evidence="1">Membrane</location>
        <topology evidence="1">Single-pass membrane protein</topology>
    </subcellularLocation>
</comment>
<feature type="domain" description="RRM" evidence="8">
    <location>
        <begin position="52"/>
        <end position="124"/>
    </location>
</feature>
<dbReference type="STRING" id="7395.A0A1A9USH9"/>
<reference evidence="9" key="1">
    <citation type="submission" date="2020-05" db="UniProtKB">
        <authorList>
            <consortium name="EnsemblMetazoa"/>
        </authorList>
    </citation>
    <scope>IDENTIFICATION</scope>
    <source>
        <strain evidence="9">TTRI</strain>
    </source>
</reference>
<dbReference type="GO" id="GO:0000398">
    <property type="term" value="P:mRNA splicing, via spliceosome"/>
    <property type="evidence" value="ECO:0007669"/>
    <property type="project" value="TreeGrafter"/>
</dbReference>
<dbReference type="EnsemblMetazoa" id="GAUT013853-RA">
    <property type="protein sequence ID" value="GAUT013853-PA"/>
    <property type="gene ID" value="GAUT013853"/>
</dbReference>
<name>A0A1A9USH9_GLOAU</name>
<dbReference type="Pfam" id="PF15990">
    <property type="entry name" value="UPF0767"/>
    <property type="match status" value="1"/>
</dbReference>
<proteinExistence type="inferred from homology"/>
<evidence type="ECO:0000256" key="2">
    <source>
        <dbReference type="ARBA" id="ARBA00007304"/>
    </source>
</evidence>
<dbReference type="AlphaFoldDB" id="A0A1A9USH9"/>
<evidence type="ECO:0000313" key="9">
    <source>
        <dbReference type="EnsemblMetazoa" id="GAUT013853-PA"/>
    </source>
</evidence>
<comment type="similarity">
    <text evidence="2">Belongs to the SMIM12 family.</text>
</comment>
<dbReference type="GO" id="GO:0071013">
    <property type="term" value="C:catalytic step 2 spliceosome"/>
    <property type="evidence" value="ECO:0007669"/>
    <property type="project" value="TreeGrafter"/>
</dbReference>
<keyword evidence="4 7" id="KW-0694">RNA-binding</keyword>
<dbReference type="PANTHER" id="PTHR48026:SF14">
    <property type="entry name" value="HETEROGENEOUS NUCLEAR RIBONUCLEOPROTEIN A1"/>
    <property type="match status" value="1"/>
</dbReference>
<dbReference type="InterPro" id="IPR012677">
    <property type="entry name" value="Nucleotide-bd_a/b_plait_sf"/>
</dbReference>
<evidence type="ECO:0000256" key="5">
    <source>
        <dbReference type="ARBA" id="ARBA00022989"/>
    </source>
</evidence>
<dbReference type="Proteomes" id="UP000078200">
    <property type="component" value="Unassembled WGS sequence"/>
</dbReference>
<evidence type="ECO:0000256" key="6">
    <source>
        <dbReference type="ARBA" id="ARBA00023136"/>
    </source>
</evidence>
<organism evidence="9 10">
    <name type="scientific">Glossina austeni</name>
    <name type="common">Savannah tsetse fly</name>
    <dbReference type="NCBI Taxonomy" id="7395"/>
    <lineage>
        <taxon>Eukaryota</taxon>
        <taxon>Metazoa</taxon>
        <taxon>Ecdysozoa</taxon>
        <taxon>Arthropoda</taxon>
        <taxon>Hexapoda</taxon>
        <taxon>Insecta</taxon>
        <taxon>Pterygota</taxon>
        <taxon>Neoptera</taxon>
        <taxon>Endopterygota</taxon>
        <taxon>Diptera</taxon>
        <taxon>Brachycera</taxon>
        <taxon>Muscomorpha</taxon>
        <taxon>Hippoboscoidea</taxon>
        <taxon>Glossinidae</taxon>
        <taxon>Glossina</taxon>
    </lineage>
</organism>
<accession>A0A1A9USH9</accession>
<evidence type="ECO:0000259" key="8">
    <source>
        <dbReference type="PROSITE" id="PS50102"/>
    </source>
</evidence>
<sequence length="124" mass="14019">MWPIIMAVLRRNAVYITLPVAGVIGFIDNLKDGETEENSSCSKANAVLPTVRTVEVKRTLQRPEREAFENKNFSVKKLFVDGLKEEVVSIKILTDKTTGKRRGFAFVEFDDYDAVDKAICKCFN</sequence>
<dbReference type="InterPro" id="IPR000504">
    <property type="entry name" value="RRM_dom"/>
</dbReference>
<protein>
    <recommendedName>
        <fullName evidence="8">RRM domain-containing protein</fullName>
    </recommendedName>
</protein>
<dbReference type="Pfam" id="PF00076">
    <property type="entry name" value="RRM_1"/>
    <property type="match status" value="1"/>
</dbReference>
<evidence type="ECO:0000256" key="7">
    <source>
        <dbReference type="PROSITE-ProRule" id="PRU00176"/>
    </source>
</evidence>
<keyword evidence="3" id="KW-0812">Transmembrane</keyword>